<feature type="transmembrane region" description="Helical" evidence="1">
    <location>
        <begin position="47"/>
        <end position="63"/>
    </location>
</feature>
<evidence type="ECO:0000313" key="2">
    <source>
        <dbReference type="EMBL" id="WIM92866.1"/>
    </source>
</evidence>
<sequence length="109" mass="12345">MAGRTRVRPVTGRVRPIEHALTEVARLDEAPSPIFAAPGGRRRPRHWWYAAGMLLPLWPLWSLPLQQIAYRQFLYLVLLRAALTALTGRGLRWQKLRRTGGVVVPARSG</sequence>
<reference evidence="2 3" key="1">
    <citation type="submission" date="2023-06" db="EMBL/GenBank/DDBJ databases">
        <authorList>
            <person name="Yushchuk O."/>
            <person name="Binda E."/>
            <person name="Ruckert-Reed C."/>
            <person name="Fedorenko V."/>
            <person name="Kalinowski J."/>
            <person name="Marinelli F."/>
        </authorList>
    </citation>
    <scope>NUCLEOTIDE SEQUENCE [LARGE SCALE GENOMIC DNA]</scope>
    <source>
        <strain evidence="2 3">NRRL 3884</strain>
    </source>
</reference>
<protein>
    <submittedName>
        <fullName evidence="2">Uncharacterized protein</fullName>
    </submittedName>
</protein>
<keyword evidence="1" id="KW-0812">Transmembrane</keyword>
<proteinExistence type="predicted"/>
<gene>
    <name evidence="2" type="ORF">ACTOB_004824</name>
</gene>
<dbReference type="RefSeq" id="WP_284914073.1">
    <property type="nucleotide sequence ID" value="NZ_CP126980.1"/>
</dbReference>
<keyword evidence="1" id="KW-1133">Transmembrane helix</keyword>
<evidence type="ECO:0000313" key="3">
    <source>
        <dbReference type="Proteomes" id="UP001240150"/>
    </source>
</evidence>
<keyword evidence="3" id="KW-1185">Reference proteome</keyword>
<dbReference type="EMBL" id="CP126980">
    <property type="protein sequence ID" value="WIM92866.1"/>
    <property type="molecule type" value="Genomic_DNA"/>
</dbReference>
<evidence type="ECO:0000256" key="1">
    <source>
        <dbReference type="SAM" id="Phobius"/>
    </source>
</evidence>
<accession>A0ABY8W6T4</accession>
<dbReference type="Proteomes" id="UP001240150">
    <property type="component" value="Chromosome"/>
</dbReference>
<name>A0ABY8W6T4_9ACTN</name>
<keyword evidence="1" id="KW-0472">Membrane</keyword>
<organism evidence="2 3">
    <name type="scientific">Actinoplanes oblitus</name>
    <dbReference type="NCBI Taxonomy" id="3040509"/>
    <lineage>
        <taxon>Bacteria</taxon>
        <taxon>Bacillati</taxon>
        <taxon>Actinomycetota</taxon>
        <taxon>Actinomycetes</taxon>
        <taxon>Micromonosporales</taxon>
        <taxon>Micromonosporaceae</taxon>
        <taxon>Actinoplanes</taxon>
    </lineage>
</organism>